<name>A0A975K3J5_9MYCO</name>
<keyword evidence="1" id="KW-0732">Signal</keyword>
<dbReference type="KEGG" id="mspg:F6B93_13025"/>
<dbReference type="Proteomes" id="UP000682202">
    <property type="component" value="Chromosome"/>
</dbReference>
<organism evidence="3 4">
    <name type="scientific">Mycobacterium spongiae</name>
    <dbReference type="NCBI Taxonomy" id="886343"/>
    <lineage>
        <taxon>Bacteria</taxon>
        <taxon>Bacillati</taxon>
        <taxon>Actinomycetota</taxon>
        <taxon>Actinomycetes</taxon>
        <taxon>Mycobacteriales</taxon>
        <taxon>Mycobacteriaceae</taxon>
        <taxon>Mycobacterium</taxon>
    </lineage>
</organism>
<gene>
    <name evidence="3" type="ORF">F6B93_13025</name>
</gene>
<dbReference type="AlphaFoldDB" id="A0A975K3J5"/>
<dbReference type="NCBIfam" id="TIGR04529">
    <property type="entry name" value="MTB_hemophore"/>
    <property type="match status" value="1"/>
</dbReference>
<keyword evidence="4" id="KW-1185">Reference proteome</keyword>
<accession>A0A975K3J5</accession>
<reference evidence="3" key="1">
    <citation type="submission" date="2019-12" db="EMBL/GenBank/DDBJ databases">
        <title>Mycobacterium spongiae sp. nov.</title>
        <authorList>
            <person name="Stinear T."/>
        </authorList>
    </citation>
    <scope>NUCLEOTIDE SEQUENCE</scope>
    <source>
        <strain evidence="3">FSD4b-SM</strain>
    </source>
</reference>
<protein>
    <submittedName>
        <fullName evidence="3">Hemophore-related protein</fullName>
    </submittedName>
</protein>
<dbReference type="InterPro" id="IPR032407">
    <property type="entry name" value="MHB"/>
</dbReference>
<evidence type="ECO:0000313" key="4">
    <source>
        <dbReference type="Proteomes" id="UP000682202"/>
    </source>
</evidence>
<dbReference type="EMBL" id="CP046600">
    <property type="protein sequence ID" value="QUR69784.1"/>
    <property type="molecule type" value="Genomic_DNA"/>
</dbReference>
<feature type="signal peptide" evidence="1">
    <location>
        <begin position="1"/>
        <end position="29"/>
    </location>
</feature>
<evidence type="ECO:0000259" key="2">
    <source>
        <dbReference type="Pfam" id="PF16525"/>
    </source>
</evidence>
<proteinExistence type="predicted"/>
<feature type="domain" description="Haemophore haem-binding" evidence="2">
    <location>
        <begin position="34"/>
        <end position="110"/>
    </location>
</feature>
<evidence type="ECO:0000313" key="3">
    <source>
        <dbReference type="EMBL" id="QUR69784.1"/>
    </source>
</evidence>
<dbReference type="GO" id="GO:0020037">
    <property type="term" value="F:heme binding"/>
    <property type="evidence" value="ECO:0007669"/>
    <property type="project" value="InterPro"/>
</dbReference>
<dbReference type="InterPro" id="IPR038378">
    <property type="entry name" value="MHB_sf"/>
</dbReference>
<dbReference type="Gene3D" id="1.20.20.20">
    <property type="entry name" value="Haemophore, haem-binding domain"/>
    <property type="match status" value="1"/>
</dbReference>
<dbReference type="RefSeq" id="WP_211699457.1">
    <property type="nucleotide sequence ID" value="NZ_CP046600.1"/>
</dbReference>
<evidence type="ECO:0000256" key="1">
    <source>
        <dbReference type="SAM" id="SignalP"/>
    </source>
</evidence>
<sequence length="110" mass="11801">MSFSAPAVRRVIATCVFSGAMLCASGAIAAADPPNCTAADLARVSSGVSNATSDYLFSHPDVNNFFTGLRGQNRDEMRNNAQSYLSANPAIKADLENIRRPLNEFKSRCQ</sequence>
<dbReference type="Pfam" id="PF16525">
    <property type="entry name" value="MHB"/>
    <property type="match status" value="1"/>
</dbReference>
<feature type="chain" id="PRO_5036787523" evidence="1">
    <location>
        <begin position="30"/>
        <end position="110"/>
    </location>
</feature>